<keyword evidence="2" id="KW-0732">Signal</keyword>
<dbReference type="EMBL" id="JACHWY010000001">
    <property type="protein sequence ID" value="MBB3047165.1"/>
    <property type="molecule type" value="Genomic_DNA"/>
</dbReference>
<feature type="region of interest" description="Disordered" evidence="1">
    <location>
        <begin position="26"/>
        <end position="48"/>
    </location>
</feature>
<feature type="chain" id="PRO_5030769174" evidence="2">
    <location>
        <begin position="23"/>
        <end position="624"/>
    </location>
</feature>
<protein>
    <submittedName>
        <fullName evidence="4">Asp-tRNA(Asn)/Glu-tRNA(Gln) amidotransferase A subunit family amidase</fullName>
    </submittedName>
</protein>
<dbReference type="Proteomes" id="UP000537130">
    <property type="component" value="Unassembled WGS sequence"/>
</dbReference>
<dbReference type="RefSeq" id="WP_183409804.1">
    <property type="nucleotide sequence ID" value="NZ_JACHWY010000001.1"/>
</dbReference>
<organism evidence="4 5">
    <name type="scientific">Litorivivens lipolytica</name>
    <dbReference type="NCBI Taxonomy" id="1524264"/>
    <lineage>
        <taxon>Bacteria</taxon>
        <taxon>Pseudomonadati</taxon>
        <taxon>Pseudomonadota</taxon>
        <taxon>Gammaproteobacteria</taxon>
        <taxon>Litorivivens</taxon>
    </lineage>
</organism>
<dbReference type="PROSITE" id="PS51257">
    <property type="entry name" value="PROKAR_LIPOPROTEIN"/>
    <property type="match status" value="1"/>
</dbReference>
<reference evidence="4 5" key="1">
    <citation type="submission" date="2020-08" db="EMBL/GenBank/DDBJ databases">
        <title>Genomic Encyclopedia of Type Strains, Phase III (KMG-III): the genomes of soil and plant-associated and newly described type strains.</title>
        <authorList>
            <person name="Whitman W."/>
        </authorList>
    </citation>
    <scope>NUCLEOTIDE SEQUENCE [LARGE SCALE GENOMIC DNA]</scope>
    <source>
        <strain evidence="4 5">CECT 8654</strain>
    </source>
</reference>
<dbReference type="InterPro" id="IPR036928">
    <property type="entry name" value="AS_sf"/>
</dbReference>
<sequence length="624" mass="66386">MNRSLLYPLSLLPLLFVLTACNDSGSSSPSPSSEAVENPDEPKDPPVTPGVFTIEETTMEQVHQALAGQLLLDDGSTLTCEGLAKLYMNRIYTYNDNPQANGGLPIRGVLAINPASLAQARELDALYARDSGIGERYLHCMPVLLKDNYDTFDYPSSQGSYSMLGHQAGVDAHSVAGLRAAGALILGKANQDEFAFFTTGFSNRAIQVSNPYNTSESPAGSSSGTGASIAANFALGGTGSDTCQSIRHPSSVNGLVGIRPSLGVISQHGIFPLTHARDTGGPMTRTVTDAALMLQAMAGVDPRDPKTVLYPQELRPDNYTQFLDRNKHGIAGKNIGVVRQLGSNSNAAGTGRQGELIAEAVQLMASMGATIYDVYLPDFSNRGAGSRHYDMNEYFVTFEREGGSSPRACVSSAALDLLADRDSVAHDRENCTGIEGIVETGRVGPRTAALFALVATDDPNRAPSEDELNGIVDVRNYTTSIMDALRDENDDPVFDENNEPVRIDALILSPGPTGGRTCDFGSSTQMGSIVVPVGFDESIGVPRGMEIFVRQYDEGTGLGIAYDYEQATLHRKPPALTPSPLSGDENIAGFNARMQQGLMDAATAAPEELPLEVYQEALLGITGF</sequence>
<feature type="signal peptide" evidence="2">
    <location>
        <begin position="1"/>
        <end position="22"/>
    </location>
</feature>
<evidence type="ECO:0000313" key="5">
    <source>
        <dbReference type="Proteomes" id="UP000537130"/>
    </source>
</evidence>
<evidence type="ECO:0000259" key="3">
    <source>
        <dbReference type="Pfam" id="PF01425"/>
    </source>
</evidence>
<comment type="caution">
    <text evidence="4">The sequence shown here is derived from an EMBL/GenBank/DDBJ whole genome shotgun (WGS) entry which is preliminary data.</text>
</comment>
<dbReference type="Gene3D" id="3.90.1300.10">
    <property type="entry name" value="Amidase signature (AS) domain"/>
    <property type="match status" value="1"/>
</dbReference>
<evidence type="ECO:0000313" key="4">
    <source>
        <dbReference type="EMBL" id="MBB3047165.1"/>
    </source>
</evidence>
<evidence type="ECO:0000256" key="1">
    <source>
        <dbReference type="SAM" id="MobiDB-lite"/>
    </source>
</evidence>
<dbReference type="GO" id="GO:0016740">
    <property type="term" value="F:transferase activity"/>
    <property type="evidence" value="ECO:0007669"/>
    <property type="project" value="UniProtKB-KW"/>
</dbReference>
<gene>
    <name evidence="4" type="ORF">FHR99_001401</name>
</gene>
<keyword evidence="4" id="KW-0808">Transferase</keyword>
<evidence type="ECO:0000256" key="2">
    <source>
        <dbReference type="SAM" id="SignalP"/>
    </source>
</evidence>
<dbReference type="PANTHER" id="PTHR42678:SF34">
    <property type="entry name" value="OS04G0183300 PROTEIN"/>
    <property type="match status" value="1"/>
</dbReference>
<dbReference type="InterPro" id="IPR023631">
    <property type="entry name" value="Amidase_dom"/>
</dbReference>
<feature type="domain" description="Amidase" evidence="3">
    <location>
        <begin position="109"/>
        <end position="380"/>
    </location>
</feature>
<keyword evidence="5" id="KW-1185">Reference proteome</keyword>
<dbReference type="SUPFAM" id="SSF75304">
    <property type="entry name" value="Amidase signature (AS) enzymes"/>
    <property type="match status" value="1"/>
</dbReference>
<proteinExistence type="predicted"/>
<dbReference type="PANTHER" id="PTHR42678">
    <property type="entry name" value="AMIDASE"/>
    <property type="match status" value="1"/>
</dbReference>
<accession>A0A7W4Z6P6</accession>
<name>A0A7W4Z6P6_9GAMM</name>
<dbReference type="Pfam" id="PF01425">
    <property type="entry name" value="Amidase"/>
    <property type="match status" value="1"/>
</dbReference>
<dbReference type="AlphaFoldDB" id="A0A7W4Z6P6"/>